<dbReference type="Gene3D" id="3.30.70.270">
    <property type="match status" value="1"/>
</dbReference>
<dbReference type="InterPro" id="IPR014940">
    <property type="entry name" value="BAAT_C"/>
</dbReference>
<dbReference type="InterPro" id="IPR029058">
    <property type="entry name" value="AB_hydrolase_fold"/>
</dbReference>
<dbReference type="InterPro" id="IPR043128">
    <property type="entry name" value="Rev_trsase/Diguanyl_cyclase"/>
</dbReference>
<comment type="caution">
    <text evidence="4">The sequence shown here is derived from an EMBL/GenBank/DDBJ whole genome shotgun (WGS) entry which is preliminary data.</text>
</comment>
<gene>
    <name evidence="4" type="ORF">QQF64_035622</name>
</gene>
<accession>A0ABR3NGA5</accession>
<dbReference type="PANTHER" id="PTHR10824">
    <property type="entry name" value="ACYL-COENZYME A THIOESTERASE-RELATED"/>
    <property type="match status" value="1"/>
</dbReference>
<reference evidence="4 5" key="1">
    <citation type="submission" date="2023-09" db="EMBL/GenBank/DDBJ databases">
        <authorList>
            <person name="Wang M."/>
        </authorList>
    </citation>
    <scope>NUCLEOTIDE SEQUENCE [LARGE SCALE GENOMIC DNA]</scope>
    <source>
        <strain evidence="4">GT-2023</strain>
        <tissue evidence="4">Liver</tissue>
    </source>
</reference>
<feature type="domain" description="BAAT/Acyl-CoA thioester hydrolase C-terminal" evidence="3">
    <location>
        <begin position="646"/>
        <end position="854"/>
    </location>
</feature>
<dbReference type="Gene3D" id="3.40.50.1820">
    <property type="entry name" value="alpha/beta hydrolase"/>
    <property type="match status" value="1"/>
</dbReference>
<dbReference type="InterPro" id="IPR042490">
    <property type="entry name" value="Thio_Ohase/BAAT_N"/>
</dbReference>
<name>A0ABR3NGA5_9TELE</name>
<proteinExistence type="predicted"/>
<dbReference type="SUPFAM" id="SSF56672">
    <property type="entry name" value="DNA/RNA polymerases"/>
    <property type="match status" value="1"/>
</dbReference>
<feature type="region of interest" description="Disordered" evidence="1">
    <location>
        <begin position="321"/>
        <end position="363"/>
    </location>
</feature>
<evidence type="ECO:0000256" key="1">
    <source>
        <dbReference type="SAM" id="MobiDB-lite"/>
    </source>
</evidence>
<protein>
    <submittedName>
        <fullName evidence="4">Uncharacterized protein</fullName>
    </submittedName>
</protein>
<evidence type="ECO:0000259" key="3">
    <source>
        <dbReference type="Pfam" id="PF08840"/>
    </source>
</evidence>
<dbReference type="Gene3D" id="2.60.40.2240">
    <property type="entry name" value="Acyl-CoA thioester hydrolase/BAAT N-terminal domain"/>
    <property type="match status" value="1"/>
</dbReference>
<dbReference type="Pfam" id="PF04775">
    <property type="entry name" value="Bile_Hydr_Trans"/>
    <property type="match status" value="1"/>
</dbReference>
<evidence type="ECO:0000313" key="4">
    <source>
        <dbReference type="EMBL" id="KAL1275999.1"/>
    </source>
</evidence>
<evidence type="ECO:0000259" key="2">
    <source>
        <dbReference type="Pfam" id="PF04775"/>
    </source>
</evidence>
<evidence type="ECO:0000313" key="5">
    <source>
        <dbReference type="Proteomes" id="UP001558613"/>
    </source>
</evidence>
<feature type="compositionally biased region" description="Polar residues" evidence="1">
    <location>
        <begin position="339"/>
        <end position="363"/>
    </location>
</feature>
<dbReference type="EMBL" id="JAYMGO010000004">
    <property type="protein sequence ID" value="KAL1275999.1"/>
    <property type="molecule type" value="Genomic_DNA"/>
</dbReference>
<feature type="domain" description="Acyl-CoA thioester hydrolase/bile acid-CoA amino acid N-acetyltransferase" evidence="2">
    <location>
        <begin position="454"/>
        <end position="584"/>
    </location>
</feature>
<sequence>MHTLRDRLVCGLRCEGTQKRGVYHLESLRLHPCFSERKDKCEFFQSAVEYLDHVIDASGLHISPSKVKAIVDAPMPKNVSQLRSFLLLLNYYGWFIPNIATLLKPLHKLLCHENSWRWTTERQETFKTAKETLLKSKALTHFALPFRFSWPVPLSHMVWELSCPTSFPMVNPLGSKTALARFGPVKDKMLLVVIDVHTEVAIMKSTSADKTIENTLHTTTKVSPAYLLFNRELRTSFKLLKPATLKETVLQQQQNQVQRRKLRAKDRTFSTSSSVLARNYGSGPKWVPATVETQTGPVSYKVKTAGNLLWRRHTDQLLSGTSTFTELPEGTDVADQEDVSSPASVTGTTEPTKTPYSPSTKELSFPVVSTENGNQVGRRYPDLVPLEVVAEKRMMPLNDMFVALRILAGDCQFDSYPMPRVDELLDRLGRAWTINTQKRTCPVLSLQPIRGLVDKKFQIVVMNLPPNQKVTLHSLHQSDDKDFWEAFGHYVSDEHGSVTGVKDESLGGTYEGIEPMGLMWSMRPIPGSRHGLRLRKRDIFTPMVAHISVYSGHLSQGFSQQTPLATSVTERWYIAPGVKRVSIRDKVRGTLFLPPGPGPYPGVLDLWGAGGGLVEYRSALLASHGFASMALEYLTPENLRLEDINASYFEIAYQILKNHPLVQKDHLAVLGLSLGGIITLSMVAYSEVIKPQCCVCISGSHLMPFDKSFSEFFKKMEKHADKIHVNEDNQVIYRDLILSLSHQSSKVDVGRIKCPLLLLNGDDDQVIPTVESAEDMKMMMEKAGNRHLLKILTYPDAGHLIEPPYSPHFRATNFYQLWTKERIVMLWGGQTKPHAYAQEDAWKKILAFLRQHLSAPVTLF</sequence>
<organism evidence="4 5">
    <name type="scientific">Cirrhinus molitorella</name>
    <name type="common">mud carp</name>
    <dbReference type="NCBI Taxonomy" id="172907"/>
    <lineage>
        <taxon>Eukaryota</taxon>
        <taxon>Metazoa</taxon>
        <taxon>Chordata</taxon>
        <taxon>Craniata</taxon>
        <taxon>Vertebrata</taxon>
        <taxon>Euteleostomi</taxon>
        <taxon>Actinopterygii</taxon>
        <taxon>Neopterygii</taxon>
        <taxon>Teleostei</taxon>
        <taxon>Ostariophysi</taxon>
        <taxon>Cypriniformes</taxon>
        <taxon>Cyprinidae</taxon>
        <taxon>Labeoninae</taxon>
        <taxon>Labeonini</taxon>
        <taxon>Cirrhinus</taxon>
    </lineage>
</organism>
<dbReference type="InterPro" id="IPR043502">
    <property type="entry name" value="DNA/RNA_pol_sf"/>
</dbReference>
<dbReference type="Pfam" id="PF08840">
    <property type="entry name" value="BAAT_C"/>
    <property type="match status" value="1"/>
</dbReference>
<dbReference type="InterPro" id="IPR006862">
    <property type="entry name" value="Thio_Ohase/aa_AcTrfase"/>
</dbReference>
<dbReference type="SUPFAM" id="SSF53474">
    <property type="entry name" value="alpha/beta-Hydrolases"/>
    <property type="match status" value="1"/>
</dbReference>
<keyword evidence="5" id="KW-1185">Reference proteome</keyword>
<dbReference type="PANTHER" id="PTHR10824:SF36">
    <property type="entry name" value="ACYL-COA THIOESTERASE 17-RELATED"/>
    <property type="match status" value="1"/>
</dbReference>
<dbReference type="Proteomes" id="UP001558613">
    <property type="component" value="Unassembled WGS sequence"/>
</dbReference>